<dbReference type="InterPro" id="IPR013174">
    <property type="entry name" value="DPM3"/>
</dbReference>
<evidence type="ECO:0000256" key="1">
    <source>
        <dbReference type="ARBA" id="ARBA00004477"/>
    </source>
</evidence>
<comment type="function">
    <text evidence="7">Stabilizer subunit of the dolichol-phosphate mannose (DPM) synthase complex; tethers catalytic subunit to the ER.</text>
</comment>
<evidence type="ECO:0000256" key="4">
    <source>
        <dbReference type="ARBA" id="ARBA00022824"/>
    </source>
</evidence>
<gene>
    <name evidence="9" type="primary">ORF31638</name>
</gene>
<keyword evidence="6 7" id="KW-0472">Membrane</keyword>
<protein>
    <recommendedName>
        <fullName evidence="7">Dolichol-phosphate mannosyltransferase subunit 3</fullName>
    </recommendedName>
</protein>
<keyword evidence="8" id="KW-0175">Coiled coil</keyword>
<comment type="similarity">
    <text evidence="2 7">Belongs to the DPM3 family.</text>
</comment>
<proteinExistence type="inferred from homology"/>
<dbReference type="UniPathway" id="UPA00378"/>
<dbReference type="PANTHER" id="PTHR16433:SF0">
    <property type="entry name" value="DOLICHOL-PHOSPHATE MANNOSYLTRANSFERASE SUBUNIT 3"/>
    <property type="match status" value="1"/>
</dbReference>
<evidence type="ECO:0000256" key="2">
    <source>
        <dbReference type="ARBA" id="ARBA00010430"/>
    </source>
</evidence>
<keyword evidence="3 7" id="KW-0812">Transmembrane</keyword>
<dbReference type="GO" id="GO:0005789">
    <property type="term" value="C:endoplasmic reticulum membrane"/>
    <property type="evidence" value="ECO:0007669"/>
    <property type="project" value="UniProtKB-SubCell"/>
</dbReference>
<organism evidence="9">
    <name type="scientific">Arion vulgaris</name>
    <dbReference type="NCBI Taxonomy" id="1028688"/>
    <lineage>
        <taxon>Eukaryota</taxon>
        <taxon>Metazoa</taxon>
        <taxon>Spiralia</taxon>
        <taxon>Lophotrochozoa</taxon>
        <taxon>Mollusca</taxon>
        <taxon>Gastropoda</taxon>
        <taxon>Heterobranchia</taxon>
        <taxon>Euthyneura</taxon>
        <taxon>Panpulmonata</taxon>
        <taxon>Eupulmonata</taxon>
        <taxon>Stylommatophora</taxon>
        <taxon>Helicina</taxon>
        <taxon>Arionoidea</taxon>
        <taxon>Arionidae</taxon>
        <taxon>Arion</taxon>
    </lineage>
</organism>
<evidence type="ECO:0000313" key="9">
    <source>
        <dbReference type="EMBL" id="CEK57985.1"/>
    </source>
</evidence>
<evidence type="ECO:0000256" key="6">
    <source>
        <dbReference type="ARBA" id="ARBA00023136"/>
    </source>
</evidence>
<keyword evidence="4 7" id="KW-0256">Endoplasmic reticulum</keyword>
<keyword evidence="5 7" id="KW-1133">Transmembrane helix</keyword>
<dbReference type="GO" id="GO:0006506">
    <property type="term" value="P:GPI anchor biosynthetic process"/>
    <property type="evidence" value="ECO:0007669"/>
    <property type="project" value="TreeGrafter"/>
</dbReference>
<accession>A0A0B6YRA8</accession>
<reference evidence="9" key="1">
    <citation type="submission" date="2014-12" db="EMBL/GenBank/DDBJ databases">
        <title>Insight into the proteome of Arion vulgaris.</title>
        <authorList>
            <person name="Aradska J."/>
            <person name="Bulat T."/>
            <person name="Smidak R."/>
            <person name="Sarate P."/>
            <person name="Gangsoo J."/>
            <person name="Sialana F."/>
            <person name="Bilban M."/>
            <person name="Lubec G."/>
        </authorList>
    </citation>
    <scope>NUCLEOTIDE SEQUENCE</scope>
    <source>
        <tissue evidence="9">Skin</tissue>
    </source>
</reference>
<evidence type="ECO:0000256" key="5">
    <source>
        <dbReference type="ARBA" id="ARBA00022989"/>
    </source>
</evidence>
<feature type="transmembrane region" description="Helical" evidence="7">
    <location>
        <begin position="6"/>
        <end position="28"/>
    </location>
</feature>
<feature type="transmembrane region" description="Helical" evidence="7">
    <location>
        <begin position="40"/>
        <end position="61"/>
    </location>
</feature>
<feature type="coiled-coil region" evidence="8">
    <location>
        <begin position="66"/>
        <end position="93"/>
    </location>
</feature>
<name>A0A0B6YRA8_9EUPU</name>
<dbReference type="EMBL" id="HACG01011120">
    <property type="protein sequence ID" value="CEK57985.1"/>
    <property type="molecule type" value="Transcribed_RNA"/>
</dbReference>
<comment type="pathway">
    <text evidence="7">Protein modification; protein glycosylation.</text>
</comment>
<evidence type="ECO:0000256" key="8">
    <source>
        <dbReference type="SAM" id="Coils"/>
    </source>
</evidence>
<evidence type="ECO:0000256" key="3">
    <source>
        <dbReference type="ARBA" id="ARBA00022692"/>
    </source>
</evidence>
<comment type="subcellular location">
    <subcellularLocation>
        <location evidence="1 7">Endoplasmic reticulum membrane</location>
        <topology evidence="1 7">Multi-pass membrane protein</topology>
    </subcellularLocation>
</comment>
<dbReference type="Pfam" id="PF08285">
    <property type="entry name" value="DPM3"/>
    <property type="match status" value="1"/>
</dbReference>
<dbReference type="GO" id="GO:0033185">
    <property type="term" value="C:dolichol-phosphate-mannose synthase complex"/>
    <property type="evidence" value="ECO:0007669"/>
    <property type="project" value="TreeGrafter"/>
</dbReference>
<sequence>MGITKLFQWLIGVSLFMSVWLAYVVGYIKTELRKEYHEIIIVLPIYLLISFACYSLAVIGYRVSTFNNCEDASKELKEHIQEARKDLEKKKYKYVSDWK</sequence>
<comment type="subunit">
    <text evidence="7">Component of the dolichol-phosphate mannose (DPM) synthase complex.</text>
</comment>
<dbReference type="AlphaFoldDB" id="A0A0B6YRA8"/>
<dbReference type="PANTHER" id="PTHR16433">
    <property type="entry name" value="DOLICHOL-PHOSPHATE MANNOSYLTRANSFERASE SUBUNIT 3"/>
    <property type="match status" value="1"/>
</dbReference>
<evidence type="ECO:0000256" key="7">
    <source>
        <dbReference type="RuleBase" id="RU365085"/>
    </source>
</evidence>